<keyword evidence="1" id="KW-0812">Transmembrane</keyword>
<dbReference type="InterPro" id="IPR006621">
    <property type="entry name" value="Nose-resist-to-fluoxetine_N"/>
</dbReference>
<keyword evidence="2" id="KW-0732">Signal</keyword>
<feature type="chain" id="PRO_5040484442" description="Nose resistant-to-fluoxetine protein N-terminal domain-containing protein" evidence="2">
    <location>
        <begin position="25"/>
        <end position="307"/>
    </location>
</feature>
<dbReference type="Proteomes" id="UP001153636">
    <property type="component" value="Chromosome 5"/>
</dbReference>
<feature type="signal peptide" evidence="2">
    <location>
        <begin position="1"/>
        <end position="24"/>
    </location>
</feature>
<keyword evidence="1" id="KW-1133">Transmembrane helix</keyword>
<sequence length="307" mass="35054">MTYRFRKKTLFLCLVVVVLEYCSGEESGSFENVTSSIDFGDDKNEKSVSQQSSEMFMPDNTTMNSTYYSVENQDYDYEDFDLPILESETLRNLNFPHSLQAVQKAMTKISNKECINDTASILLAISKREKWALEWNFDECIEAKSSVKTENDISKNTITGQYCLADIHFSRKLETKVRTKRSMENMALEKNRGLFEGNVIHWSICLPSSCGPKDAAILVNEIFFSSVKHFEIISVDVDPKNCETEKKLPITTSEIIYGLTPAYAVVLGLYTTFLYRMGSGPFWESRIGVEKERCEKSCVCFNLGIWP</sequence>
<proteinExistence type="predicted"/>
<evidence type="ECO:0000313" key="5">
    <source>
        <dbReference type="Proteomes" id="UP001153636"/>
    </source>
</evidence>
<dbReference type="AlphaFoldDB" id="A0A9P0GHJ2"/>
<dbReference type="InterPro" id="IPR052728">
    <property type="entry name" value="O2_lipid_transport_reg"/>
</dbReference>
<name>A0A9P0GHJ2_9CUCU</name>
<dbReference type="EMBL" id="OV651817">
    <property type="protein sequence ID" value="CAH1111036.1"/>
    <property type="molecule type" value="Genomic_DNA"/>
</dbReference>
<dbReference type="Pfam" id="PF20146">
    <property type="entry name" value="NRF"/>
    <property type="match status" value="1"/>
</dbReference>
<reference evidence="4" key="1">
    <citation type="submission" date="2022-01" db="EMBL/GenBank/DDBJ databases">
        <authorList>
            <person name="King R."/>
        </authorList>
    </citation>
    <scope>NUCLEOTIDE SEQUENCE</scope>
</reference>
<evidence type="ECO:0000259" key="3">
    <source>
        <dbReference type="Pfam" id="PF20146"/>
    </source>
</evidence>
<keyword evidence="1" id="KW-0472">Membrane</keyword>
<protein>
    <recommendedName>
        <fullName evidence="3">Nose resistant-to-fluoxetine protein N-terminal domain-containing protein</fullName>
    </recommendedName>
</protein>
<keyword evidence="5" id="KW-1185">Reference proteome</keyword>
<feature type="transmembrane region" description="Helical" evidence="1">
    <location>
        <begin position="255"/>
        <end position="275"/>
    </location>
</feature>
<evidence type="ECO:0000256" key="2">
    <source>
        <dbReference type="SAM" id="SignalP"/>
    </source>
</evidence>
<gene>
    <name evidence="4" type="ORF">PSYICH_LOCUS11692</name>
</gene>
<evidence type="ECO:0000256" key="1">
    <source>
        <dbReference type="SAM" id="Phobius"/>
    </source>
</evidence>
<feature type="domain" description="Nose resistant-to-fluoxetine protein N-terminal" evidence="3">
    <location>
        <begin position="136"/>
        <end position="217"/>
    </location>
</feature>
<evidence type="ECO:0000313" key="4">
    <source>
        <dbReference type="EMBL" id="CAH1111036.1"/>
    </source>
</evidence>
<accession>A0A9P0GHJ2</accession>
<dbReference type="PANTHER" id="PTHR11161">
    <property type="entry name" value="O-ACYLTRANSFERASE"/>
    <property type="match status" value="1"/>
</dbReference>
<organism evidence="4 5">
    <name type="scientific">Psylliodes chrysocephalus</name>
    <dbReference type="NCBI Taxonomy" id="3402493"/>
    <lineage>
        <taxon>Eukaryota</taxon>
        <taxon>Metazoa</taxon>
        <taxon>Ecdysozoa</taxon>
        <taxon>Arthropoda</taxon>
        <taxon>Hexapoda</taxon>
        <taxon>Insecta</taxon>
        <taxon>Pterygota</taxon>
        <taxon>Neoptera</taxon>
        <taxon>Endopterygota</taxon>
        <taxon>Coleoptera</taxon>
        <taxon>Polyphaga</taxon>
        <taxon>Cucujiformia</taxon>
        <taxon>Chrysomeloidea</taxon>
        <taxon>Chrysomelidae</taxon>
        <taxon>Galerucinae</taxon>
        <taxon>Alticini</taxon>
        <taxon>Psylliodes</taxon>
    </lineage>
</organism>
<dbReference type="OrthoDB" id="10006435at2759"/>
<dbReference type="PANTHER" id="PTHR11161:SF4">
    <property type="entry name" value="DROP DEAD"/>
    <property type="match status" value="1"/>
</dbReference>